<proteinExistence type="predicted"/>
<name>A0A183DVM2_9BILA</name>
<dbReference type="GO" id="GO:0045324">
    <property type="term" value="P:late endosome to vacuole transport"/>
    <property type="evidence" value="ECO:0007669"/>
    <property type="project" value="InterPro"/>
</dbReference>
<organism evidence="5">
    <name type="scientific">Gongylonema pulchrum</name>
    <dbReference type="NCBI Taxonomy" id="637853"/>
    <lineage>
        <taxon>Eukaryota</taxon>
        <taxon>Metazoa</taxon>
        <taxon>Ecdysozoa</taxon>
        <taxon>Nematoda</taxon>
        <taxon>Chromadorea</taxon>
        <taxon>Rhabditida</taxon>
        <taxon>Spirurina</taxon>
        <taxon>Spiruromorpha</taxon>
        <taxon>Spiruroidea</taxon>
        <taxon>Gongylonematidae</taxon>
        <taxon>Gongylonema</taxon>
    </lineage>
</organism>
<reference evidence="3 4" key="2">
    <citation type="submission" date="2018-11" db="EMBL/GenBank/DDBJ databases">
        <authorList>
            <consortium name="Pathogen Informatics"/>
        </authorList>
    </citation>
    <scope>NUCLEOTIDE SEQUENCE [LARGE SCALE GENOMIC DNA]</scope>
</reference>
<dbReference type="GO" id="GO:0005524">
    <property type="term" value="F:ATP binding"/>
    <property type="evidence" value="ECO:0007669"/>
    <property type="project" value="InterPro"/>
</dbReference>
<dbReference type="InterPro" id="IPR011009">
    <property type="entry name" value="Kinase-like_dom_sf"/>
</dbReference>
<evidence type="ECO:0000259" key="2">
    <source>
        <dbReference type="PROSITE" id="PS50011"/>
    </source>
</evidence>
<evidence type="ECO:0000313" key="4">
    <source>
        <dbReference type="Proteomes" id="UP000271098"/>
    </source>
</evidence>
<dbReference type="InterPro" id="IPR045162">
    <property type="entry name" value="Vps15-like"/>
</dbReference>
<evidence type="ECO:0000313" key="5">
    <source>
        <dbReference type="WBParaSite" id="GPUH_0001277701-mRNA-1"/>
    </source>
</evidence>
<dbReference type="GO" id="GO:0016236">
    <property type="term" value="P:macroautophagy"/>
    <property type="evidence" value="ECO:0007669"/>
    <property type="project" value="InterPro"/>
</dbReference>
<dbReference type="WBParaSite" id="GPUH_0001277701-mRNA-1">
    <property type="protein sequence ID" value="GPUH_0001277701-mRNA-1"/>
    <property type="gene ID" value="GPUH_0001277701"/>
</dbReference>
<evidence type="ECO:0000256" key="1">
    <source>
        <dbReference type="ARBA" id="ARBA00022574"/>
    </source>
</evidence>
<dbReference type="AlphaFoldDB" id="A0A183DVM2"/>
<dbReference type="PROSITE" id="PS50011">
    <property type="entry name" value="PROTEIN_KINASE_DOM"/>
    <property type="match status" value="1"/>
</dbReference>
<dbReference type="OrthoDB" id="242910at2759"/>
<protein>
    <submittedName>
        <fullName evidence="5">Protein kinase domain-containing protein</fullName>
    </submittedName>
</protein>
<dbReference type="PANTHER" id="PTHR17583">
    <property type="entry name" value="PHOSPHOINOSITIDE 3-KINASE REGULATORY SUBUNIT 4"/>
    <property type="match status" value="1"/>
</dbReference>
<dbReference type="InterPro" id="IPR000719">
    <property type="entry name" value="Prot_kinase_dom"/>
</dbReference>
<sequence length="241" mass="28069">MLRTNEISSLGSTRFMKVARVEHAEGPSLLKVFLLQDPSFSIDPYRDQVCVIQIRDLLSTAYNCCPFKRVYVIQIRDLLSTAYNCCPFKRVYVTSRCVVLARRFQKYTLYDRLSTRPFLFDIEKRWIAFQLFKALAQCEAADVCHGITDVTLVLYIYFLQDDPSYFTFFFDTSRRLSCYLAPERFCTSQELNLHPNLPGEFMDVSKGLTHSMDIFSLGCLLVELFTEGQSPFTYELLVKYK</sequence>
<dbReference type="GO" id="GO:0006623">
    <property type="term" value="P:protein targeting to vacuole"/>
    <property type="evidence" value="ECO:0007669"/>
    <property type="project" value="TreeGrafter"/>
</dbReference>
<feature type="domain" description="Protein kinase" evidence="2">
    <location>
        <begin position="4"/>
        <end position="241"/>
    </location>
</feature>
<dbReference type="PANTHER" id="PTHR17583:SF0">
    <property type="entry name" value="PHOSPHOINOSITIDE 3-KINASE REGULATORY SUBUNIT 4"/>
    <property type="match status" value="1"/>
</dbReference>
<dbReference type="GO" id="GO:0034271">
    <property type="term" value="C:phosphatidylinositol 3-kinase complex, class III, type I"/>
    <property type="evidence" value="ECO:0007669"/>
    <property type="project" value="TreeGrafter"/>
</dbReference>
<accession>A0A183DVM2</accession>
<dbReference type="GO" id="GO:0004674">
    <property type="term" value="F:protein serine/threonine kinase activity"/>
    <property type="evidence" value="ECO:0007669"/>
    <property type="project" value="InterPro"/>
</dbReference>
<dbReference type="SUPFAM" id="SSF56112">
    <property type="entry name" value="Protein kinase-like (PK-like)"/>
    <property type="match status" value="1"/>
</dbReference>
<dbReference type="GO" id="GO:0071561">
    <property type="term" value="C:nucleus-vacuole junction"/>
    <property type="evidence" value="ECO:0007669"/>
    <property type="project" value="TreeGrafter"/>
</dbReference>
<dbReference type="EMBL" id="UYRT01079584">
    <property type="protein sequence ID" value="VDN20998.1"/>
    <property type="molecule type" value="Genomic_DNA"/>
</dbReference>
<dbReference type="Proteomes" id="UP000271098">
    <property type="component" value="Unassembled WGS sequence"/>
</dbReference>
<dbReference type="Gene3D" id="1.10.510.10">
    <property type="entry name" value="Transferase(Phosphotransferase) domain 1"/>
    <property type="match status" value="1"/>
</dbReference>
<keyword evidence="1" id="KW-0853">WD repeat</keyword>
<dbReference type="GO" id="GO:0034272">
    <property type="term" value="C:phosphatidylinositol 3-kinase complex, class III, type II"/>
    <property type="evidence" value="ECO:0007669"/>
    <property type="project" value="TreeGrafter"/>
</dbReference>
<keyword evidence="4" id="KW-1185">Reference proteome</keyword>
<gene>
    <name evidence="3" type="ORF">GPUH_LOCUS12763</name>
</gene>
<dbReference type="GO" id="GO:0005770">
    <property type="term" value="C:late endosome"/>
    <property type="evidence" value="ECO:0007669"/>
    <property type="project" value="TreeGrafter"/>
</dbReference>
<reference evidence="5" key="1">
    <citation type="submission" date="2016-06" db="UniProtKB">
        <authorList>
            <consortium name="WormBaseParasite"/>
        </authorList>
    </citation>
    <scope>IDENTIFICATION</scope>
</reference>
<evidence type="ECO:0000313" key="3">
    <source>
        <dbReference type="EMBL" id="VDN20998.1"/>
    </source>
</evidence>